<protein>
    <submittedName>
        <fullName evidence="1">Uncharacterized protein</fullName>
    </submittedName>
</protein>
<organism evidence="1 2">
    <name type="scientific">Rhodococcus opacus</name>
    <name type="common">Nocardia opaca</name>
    <dbReference type="NCBI Taxonomy" id="37919"/>
    <lineage>
        <taxon>Bacteria</taxon>
        <taxon>Bacillati</taxon>
        <taxon>Actinomycetota</taxon>
        <taxon>Actinomycetes</taxon>
        <taxon>Mycobacteriales</taxon>
        <taxon>Nocardiaceae</taxon>
        <taxon>Rhodococcus</taxon>
    </lineage>
</organism>
<sequence length="145" mass="16001">MEKNRTGLGQEVDVPMVDAMIGFNLVEHFGGHTFVPVEENFGWARVLTPERVPHQTADGWISHENAYVLDQGLITKREHPTEGEYYATRTPFAMSRTPISFSRHGPLLGEDTFTILEDLGYSADRVHALADASVVTATSPQATSS</sequence>
<dbReference type="AlphaFoldDB" id="A0A2S8J680"/>
<gene>
    <name evidence="1" type="ORF">C5613_24295</name>
</gene>
<accession>A0A2S8J680</accession>
<dbReference type="Gene3D" id="3.40.50.10540">
    <property type="entry name" value="Crotonobetainyl-coa:carnitine coa-transferase, domain 1"/>
    <property type="match status" value="1"/>
</dbReference>
<dbReference type="InterPro" id="IPR023606">
    <property type="entry name" value="CoA-Trfase_III_dom_1_sf"/>
</dbReference>
<comment type="caution">
    <text evidence="1">The sequence shown here is derived from an EMBL/GenBank/DDBJ whole genome shotgun (WGS) entry which is preliminary data.</text>
</comment>
<dbReference type="EMBL" id="PUIO01000032">
    <property type="protein sequence ID" value="PQP22042.1"/>
    <property type="molecule type" value="Genomic_DNA"/>
</dbReference>
<dbReference type="Proteomes" id="UP000239290">
    <property type="component" value="Unassembled WGS sequence"/>
</dbReference>
<evidence type="ECO:0000313" key="1">
    <source>
        <dbReference type="EMBL" id="PQP22042.1"/>
    </source>
</evidence>
<reference evidence="2" key="1">
    <citation type="submission" date="2018-02" db="EMBL/GenBank/DDBJ databases">
        <title>Draft genome sequencing of Rhodococcus opacus KU647198.</title>
        <authorList>
            <person name="Zheng B.-X."/>
        </authorList>
    </citation>
    <scope>NUCLEOTIDE SEQUENCE [LARGE SCALE GENOMIC DNA]</scope>
    <source>
        <strain evidence="2">04-OD7</strain>
    </source>
</reference>
<dbReference type="SUPFAM" id="SSF89796">
    <property type="entry name" value="CoA-transferase family III (CaiB/BaiF)"/>
    <property type="match status" value="1"/>
</dbReference>
<name>A0A2S8J680_RHOOP</name>
<evidence type="ECO:0000313" key="2">
    <source>
        <dbReference type="Proteomes" id="UP000239290"/>
    </source>
</evidence>
<proteinExistence type="predicted"/>